<dbReference type="InterPro" id="IPR002514">
    <property type="entry name" value="Transposase_8"/>
</dbReference>
<evidence type="ECO:0000313" key="2">
    <source>
        <dbReference type="Proteomes" id="UP001239909"/>
    </source>
</evidence>
<evidence type="ECO:0008006" key="3">
    <source>
        <dbReference type="Google" id="ProtNLM"/>
    </source>
</evidence>
<sequence>MSERHKPEEFVTRLRQVEVLHGQGMNLAEAIRQIGVPELTFYRWRQTCGGMRTGQLHEPEQLQKENERLRKAVADLTPDKLILAEAARGNFRAPRAAGNVSRACGRRLA</sequence>
<gene>
    <name evidence="1" type="ORF">LNKW23_11400</name>
</gene>
<organism evidence="1 2">
    <name type="scientific">Paralimibaculum aggregatum</name>
    <dbReference type="NCBI Taxonomy" id="3036245"/>
    <lineage>
        <taxon>Bacteria</taxon>
        <taxon>Pseudomonadati</taxon>
        <taxon>Pseudomonadota</taxon>
        <taxon>Alphaproteobacteria</taxon>
        <taxon>Rhodobacterales</taxon>
        <taxon>Paracoccaceae</taxon>
        <taxon>Paralimibaculum</taxon>
    </lineage>
</organism>
<keyword evidence="2" id="KW-1185">Reference proteome</keyword>
<dbReference type="InterPro" id="IPR009057">
    <property type="entry name" value="Homeodomain-like_sf"/>
</dbReference>
<name>A0ABQ6LG10_9RHOB</name>
<comment type="caution">
    <text evidence="1">The sequence shown here is derived from an EMBL/GenBank/DDBJ whole genome shotgun (WGS) entry which is preliminary data.</text>
</comment>
<dbReference type="EMBL" id="BSYI01000006">
    <property type="protein sequence ID" value="GMG81927.1"/>
    <property type="molecule type" value="Genomic_DNA"/>
</dbReference>
<dbReference type="SUPFAM" id="SSF46689">
    <property type="entry name" value="Homeodomain-like"/>
    <property type="match status" value="1"/>
</dbReference>
<accession>A0ABQ6LG10</accession>
<proteinExistence type="predicted"/>
<dbReference type="Proteomes" id="UP001239909">
    <property type="component" value="Unassembled WGS sequence"/>
</dbReference>
<protein>
    <recommendedName>
        <fullName evidence="3">Transposase</fullName>
    </recommendedName>
</protein>
<evidence type="ECO:0000313" key="1">
    <source>
        <dbReference type="EMBL" id="GMG81927.1"/>
    </source>
</evidence>
<dbReference type="Pfam" id="PF01527">
    <property type="entry name" value="HTH_Tnp_1"/>
    <property type="match status" value="1"/>
</dbReference>
<reference evidence="1 2" key="1">
    <citation type="submission" date="2023-04" db="EMBL/GenBank/DDBJ databases">
        <title>Marinoamorphus aggregata gen. nov., sp. Nov., isolate from tissue of brittle star Ophioplocus japonicus.</title>
        <authorList>
            <person name="Kawano K."/>
            <person name="Sawayama S."/>
            <person name="Nakagawa S."/>
        </authorList>
    </citation>
    <scope>NUCLEOTIDE SEQUENCE [LARGE SCALE GENOMIC DNA]</scope>
    <source>
        <strain evidence="1 2">NKW23</strain>
    </source>
</reference>